<dbReference type="SUPFAM" id="SSF50978">
    <property type="entry name" value="WD40 repeat-like"/>
    <property type="match status" value="1"/>
</dbReference>
<dbReference type="InterPro" id="IPR036322">
    <property type="entry name" value="WD40_repeat_dom_sf"/>
</dbReference>
<dbReference type="STRING" id="686832.A0A0C2XYV9"/>
<evidence type="ECO:0000256" key="4">
    <source>
        <dbReference type="SAM" id="MobiDB-lite"/>
    </source>
</evidence>
<evidence type="ECO:0000313" key="5">
    <source>
        <dbReference type="EMBL" id="KIM42813.1"/>
    </source>
</evidence>
<dbReference type="InterPro" id="IPR039328">
    <property type="entry name" value="WDR89"/>
</dbReference>
<keyword evidence="6" id="KW-1185">Reference proteome</keyword>
<evidence type="ECO:0000256" key="1">
    <source>
        <dbReference type="ARBA" id="ARBA00022574"/>
    </source>
</evidence>
<feature type="compositionally biased region" description="Acidic residues" evidence="4">
    <location>
        <begin position="365"/>
        <end position="383"/>
    </location>
</feature>
<dbReference type="HOGENOM" id="CLU_037323_0_0_1"/>
<proteinExistence type="predicted"/>
<dbReference type="Proteomes" id="UP000053424">
    <property type="component" value="Unassembled WGS sequence"/>
</dbReference>
<dbReference type="PANTHER" id="PTHR22889:SF0">
    <property type="entry name" value="WD REPEAT-CONTAINING PROTEIN 89"/>
    <property type="match status" value="1"/>
</dbReference>
<keyword evidence="2" id="KW-0677">Repeat</keyword>
<protein>
    <recommendedName>
        <fullName evidence="7">Anaphase-promoting complex subunit 4 WD40 domain-containing protein</fullName>
    </recommendedName>
</protein>
<dbReference type="PANTHER" id="PTHR22889">
    <property type="entry name" value="WD REPEAT-CONTAINING PROTEIN 89"/>
    <property type="match status" value="1"/>
</dbReference>
<feature type="region of interest" description="Disordered" evidence="4">
    <location>
        <begin position="362"/>
        <end position="414"/>
    </location>
</feature>
<accession>A0A0C2XYV9</accession>
<dbReference type="EMBL" id="KN831777">
    <property type="protein sequence ID" value="KIM42813.1"/>
    <property type="molecule type" value="Genomic_DNA"/>
</dbReference>
<feature type="repeat" description="WD" evidence="3">
    <location>
        <begin position="68"/>
        <end position="114"/>
    </location>
</feature>
<evidence type="ECO:0000313" key="6">
    <source>
        <dbReference type="Proteomes" id="UP000053424"/>
    </source>
</evidence>
<dbReference type="PROSITE" id="PS50294">
    <property type="entry name" value="WD_REPEATS_REGION"/>
    <property type="match status" value="1"/>
</dbReference>
<dbReference type="SMART" id="SM00320">
    <property type="entry name" value="WD40"/>
    <property type="match status" value="4"/>
</dbReference>
<gene>
    <name evidence="5" type="ORF">M413DRAFT_18518</name>
</gene>
<evidence type="ECO:0000256" key="3">
    <source>
        <dbReference type="PROSITE-ProRule" id="PRU00221"/>
    </source>
</evidence>
<dbReference type="InterPro" id="IPR015943">
    <property type="entry name" value="WD40/YVTN_repeat-like_dom_sf"/>
</dbReference>
<reference evidence="6" key="2">
    <citation type="submission" date="2015-01" db="EMBL/GenBank/DDBJ databases">
        <title>Evolutionary Origins and Diversification of the Mycorrhizal Mutualists.</title>
        <authorList>
            <consortium name="DOE Joint Genome Institute"/>
            <consortium name="Mycorrhizal Genomics Consortium"/>
            <person name="Kohler A."/>
            <person name="Kuo A."/>
            <person name="Nagy L.G."/>
            <person name="Floudas D."/>
            <person name="Copeland A."/>
            <person name="Barry K.W."/>
            <person name="Cichocki N."/>
            <person name="Veneault-Fourrey C."/>
            <person name="LaButti K."/>
            <person name="Lindquist E.A."/>
            <person name="Lipzen A."/>
            <person name="Lundell T."/>
            <person name="Morin E."/>
            <person name="Murat C."/>
            <person name="Riley R."/>
            <person name="Ohm R."/>
            <person name="Sun H."/>
            <person name="Tunlid A."/>
            <person name="Henrissat B."/>
            <person name="Grigoriev I.V."/>
            <person name="Hibbett D.S."/>
            <person name="Martin F."/>
        </authorList>
    </citation>
    <scope>NUCLEOTIDE SEQUENCE [LARGE SCALE GENOMIC DNA]</scope>
    <source>
        <strain evidence="6">h7</strain>
    </source>
</reference>
<dbReference type="Gene3D" id="2.130.10.10">
    <property type="entry name" value="YVTN repeat-like/Quinoprotein amine dehydrogenase"/>
    <property type="match status" value="2"/>
</dbReference>
<dbReference type="Pfam" id="PF00400">
    <property type="entry name" value="WD40"/>
    <property type="match status" value="2"/>
</dbReference>
<feature type="region of interest" description="Disordered" evidence="4">
    <location>
        <begin position="1"/>
        <end position="27"/>
    </location>
</feature>
<dbReference type="AlphaFoldDB" id="A0A0C2XYV9"/>
<reference evidence="5 6" key="1">
    <citation type="submission" date="2014-04" db="EMBL/GenBank/DDBJ databases">
        <authorList>
            <consortium name="DOE Joint Genome Institute"/>
            <person name="Kuo A."/>
            <person name="Gay G."/>
            <person name="Dore J."/>
            <person name="Kohler A."/>
            <person name="Nagy L.G."/>
            <person name="Floudas D."/>
            <person name="Copeland A."/>
            <person name="Barry K.W."/>
            <person name="Cichocki N."/>
            <person name="Veneault-Fourrey C."/>
            <person name="LaButti K."/>
            <person name="Lindquist E.A."/>
            <person name="Lipzen A."/>
            <person name="Lundell T."/>
            <person name="Morin E."/>
            <person name="Murat C."/>
            <person name="Sun H."/>
            <person name="Tunlid A."/>
            <person name="Henrissat B."/>
            <person name="Grigoriev I.V."/>
            <person name="Hibbett D.S."/>
            <person name="Martin F."/>
            <person name="Nordberg H.P."/>
            <person name="Cantor M.N."/>
            <person name="Hua S.X."/>
        </authorList>
    </citation>
    <scope>NUCLEOTIDE SEQUENCE [LARGE SCALE GENOMIC DNA]</scope>
    <source>
        <strain evidence="6">h7</strain>
    </source>
</reference>
<organism evidence="5 6">
    <name type="scientific">Hebeloma cylindrosporum</name>
    <dbReference type="NCBI Taxonomy" id="76867"/>
    <lineage>
        <taxon>Eukaryota</taxon>
        <taxon>Fungi</taxon>
        <taxon>Dikarya</taxon>
        <taxon>Basidiomycota</taxon>
        <taxon>Agaricomycotina</taxon>
        <taxon>Agaricomycetes</taxon>
        <taxon>Agaricomycetidae</taxon>
        <taxon>Agaricales</taxon>
        <taxon>Agaricineae</taxon>
        <taxon>Hymenogastraceae</taxon>
        <taxon>Hebeloma</taxon>
    </lineage>
</organism>
<name>A0A0C2XYV9_HEBCY</name>
<dbReference type="OrthoDB" id="25131at2759"/>
<dbReference type="PROSITE" id="PS50082">
    <property type="entry name" value="WD_REPEATS_2"/>
    <property type="match status" value="2"/>
</dbReference>
<feature type="repeat" description="WD" evidence="3">
    <location>
        <begin position="326"/>
        <end position="360"/>
    </location>
</feature>
<sequence length="414" mass="44426">MAERHKLLLESPQLQTESSPRRSAKSSSESEYILSIAGLPNFYAASVSSPSNVIDIFDRTTLQGVQTLPGHEGATTSLHTANNLGGVVQKCLISSGKDGSVKAWDDRSNSHSIKMTNLGNLRALLCCDVSSDGLTVAAGTDLQGEEAIILYWDPRQPATPLRTHASTHSDDITTISFSPMKDPSNNSNVILSGSSDGLLCTSNADEDDEDEAQIQVGNWGCSVSQAGWIQGESAPGSAGVWAASDMETFSTWKTDLDQLMSLDIRSPVLHHGRTWVTDYLITAHSSTTCTPNLSIFTGSNEGDIAMLSNMNTSVPDAPWCLHKLWTHGHSGVVRGLLWDEANQTLVTGGEDGKINAWPIRPIELDSSDEGGNDDDDDDGDGMDVDMASPKTRKRELKTDTVPVGSGYANNVYLN</sequence>
<keyword evidence="1 3" id="KW-0853">WD repeat</keyword>
<dbReference type="InterPro" id="IPR001680">
    <property type="entry name" value="WD40_rpt"/>
</dbReference>
<evidence type="ECO:0008006" key="7">
    <source>
        <dbReference type="Google" id="ProtNLM"/>
    </source>
</evidence>
<evidence type="ECO:0000256" key="2">
    <source>
        <dbReference type="ARBA" id="ARBA00022737"/>
    </source>
</evidence>